<evidence type="ECO:0000313" key="1">
    <source>
        <dbReference type="EMBL" id="KRN95822.1"/>
    </source>
</evidence>
<reference evidence="1 2" key="1">
    <citation type="journal article" date="2015" name="Genome Announc.">
        <title>Expanding the biotechnology potential of lactobacilli through comparative genomics of 213 strains and associated genera.</title>
        <authorList>
            <person name="Sun Z."/>
            <person name="Harris H.M."/>
            <person name="McCann A."/>
            <person name="Guo C."/>
            <person name="Argimon S."/>
            <person name="Zhang W."/>
            <person name="Yang X."/>
            <person name="Jeffery I.B."/>
            <person name="Cooney J.C."/>
            <person name="Kagawa T.F."/>
            <person name="Liu W."/>
            <person name="Song Y."/>
            <person name="Salvetti E."/>
            <person name="Wrobel A."/>
            <person name="Rasinkangas P."/>
            <person name="Parkhill J."/>
            <person name="Rea M.C."/>
            <person name="O'Sullivan O."/>
            <person name="Ritari J."/>
            <person name="Douillard F.P."/>
            <person name="Paul Ross R."/>
            <person name="Yang R."/>
            <person name="Briner A.E."/>
            <person name="Felis G.E."/>
            <person name="de Vos W.M."/>
            <person name="Barrangou R."/>
            <person name="Klaenhammer T.R."/>
            <person name="Caufield P.W."/>
            <person name="Cui Y."/>
            <person name="Zhang H."/>
            <person name="O'Toole P.W."/>
        </authorList>
    </citation>
    <scope>NUCLEOTIDE SEQUENCE [LARGE SCALE GENOMIC DNA]</scope>
    <source>
        <strain evidence="1 2">NBRC 103219</strain>
    </source>
</reference>
<sequence>MEIIEYVFTKQDVEIQADEQNSWQFRAGFIYPVIQEEGSSELQVYFHLLENDYSLHQRVLVIEKNQWQKWTEAEKSIHLIPAVDMNKFMEEY</sequence>
<name>A0A0R2L2G8_9LACO</name>
<keyword evidence="2" id="KW-1185">Reference proteome</keyword>
<dbReference type="AlphaFoldDB" id="A0A0R2L2G8"/>
<evidence type="ECO:0000313" key="2">
    <source>
        <dbReference type="Proteomes" id="UP000051886"/>
    </source>
</evidence>
<dbReference type="Proteomes" id="UP000051886">
    <property type="component" value="Unassembled WGS sequence"/>
</dbReference>
<proteinExistence type="predicted"/>
<dbReference type="RefSeq" id="WP_017867927.1">
    <property type="nucleotide sequence ID" value="NZ_BJYB01000033.1"/>
</dbReference>
<dbReference type="PATRIC" id="fig|449659.4.peg.849"/>
<dbReference type="STRING" id="449659.IV66_GL000844"/>
<accession>A0A0R2L2G8</accession>
<comment type="caution">
    <text evidence="1">The sequence shown here is derived from an EMBL/GenBank/DDBJ whole genome shotgun (WGS) entry which is preliminary data.</text>
</comment>
<organism evidence="1 2">
    <name type="scientific">Ligilactobacillus pobuzihii</name>
    <dbReference type="NCBI Taxonomy" id="449659"/>
    <lineage>
        <taxon>Bacteria</taxon>
        <taxon>Bacillati</taxon>
        <taxon>Bacillota</taxon>
        <taxon>Bacilli</taxon>
        <taxon>Lactobacillales</taxon>
        <taxon>Lactobacillaceae</taxon>
        <taxon>Ligilactobacillus</taxon>
    </lineage>
</organism>
<gene>
    <name evidence="1" type="ORF">IV66_GL000844</name>
</gene>
<protein>
    <submittedName>
        <fullName evidence="1">Uncharacterized protein</fullName>
    </submittedName>
</protein>
<dbReference type="EMBL" id="JQCN01000069">
    <property type="protein sequence ID" value="KRN95822.1"/>
    <property type="molecule type" value="Genomic_DNA"/>
</dbReference>
<dbReference type="OrthoDB" id="2317148at2"/>